<evidence type="ECO:0000313" key="3">
    <source>
        <dbReference type="Proteomes" id="UP000542210"/>
    </source>
</evidence>
<dbReference type="InterPro" id="IPR024079">
    <property type="entry name" value="MetalloPept_cat_dom_sf"/>
</dbReference>
<evidence type="ECO:0000313" key="2">
    <source>
        <dbReference type="EMBL" id="MBB4698984.1"/>
    </source>
</evidence>
<protein>
    <submittedName>
        <fullName evidence="2">Uncharacterized protein</fullName>
    </submittedName>
</protein>
<feature type="compositionally biased region" description="Basic and acidic residues" evidence="1">
    <location>
        <begin position="1"/>
        <end position="16"/>
    </location>
</feature>
<keyword evidence="3" id="KW-1185">Reference proteome</keyword>
<proteinExistence type="predicted"/>
<organism evidence="2 3">
    <name type="scientific">Sphaerisporangium siamense</name>
    <dbReference type="NCBI Taxonomy" id="795645"/>
    <lineage>
        <taxon>Bacteria</taxon>
        <taxon>Bacillati</taxon>
        <taxon>Actinomycetota</taxon>
        <taxon>Actinomycetes</taxon>
        <taxon>Streptosporangiales</taxon>
        <taxon>Streptosporangiaceae</taxon>
        <taxon>Sphaerisporangium</taxon>
    </lineage>
</organism>
<dbReference type="Gene3D" id="3.40.390.10">
    <property type="entry name" value="Collagenase (Catalytic Domain)"/>
    <property type="match status" value="1"/>
</dbReference>
<feature type="compositionally biased region" description="Basic residues" evidence="1">
    <location>
        <begin position="33"/>
        <end position="43"/>
    </location>
</feature>
<dbReference type="RefSeq" id="WP_239123585.1">
    <property type="nucleotide sequence ID" value="NZ_BOOV01000035.1"/>
</dbReference>
<evidence type="ECO:0000256" key="1">
    <source>
        <dbReference type="SAM" id="MobiDB-lite"/>
    </source>
</evidence>
<dbReference type="GO" id="GO:0008237">
    <property type="term" value="F:metallopeptidase activity"/>
    <property type="evidence" value="ECO:0007669"/>
    <property type="project" value="InterPro"/>
</dbReference>
<sequence>MTTLAERERLRADLRARSGPQAVAVTGFSGDRGRHRRASRWRQRGPYAFRGETSREVPQEPADSRRPDAGFADLTREGRADSRRQGREGRGDHRAEPRDGGRRAGRRADSFWEGEQPRVDSAQAVTAPVVDRPQYIWRDFELDDEPPLAQPNSPDTPDLRDGLKHCGPLEQILYRQWDAADGPPSPDAVRAVDSLSRLPERLKALLAVGLDGIYVGAGGVPDLDDMGYLRGAPLPSGKATWDVCAGAYGDRKIVVGDRPSPTPDVMMHETGHALDDIDAAPGEWVSDSPEFTALYEECAPLFASTFHRQPGGLGRKEFFADAFAAIASRQRPALVDMLNGDTRAALNVMLFFNRRYGI</sequence>
<name>A0A7W7D294_9ACTN</name>
<feature type="compositionally biased region" description="Basic and acidic residues" evidence="1">
    <location>
        <begin position="52"/>
        <end position="118"/>
    </location>
</feature>
<accession>A0A7W7D294</accession>
<dbReference type="AlphaFoldDB" id="A0A7W7D294"/>
<dbReference type="SUPFAM" id="SSF55486">
    <property type="entry name" value="Metalloproteases ('zincins'), catalytic domain"/>
    <property type="match status" value="1"/>
</dbReference>
<dbReference type="Proteomes" id="UP000542210">
    <property type="component" value="Unassembled WGS sequence"/>
</dbReference>
<dbReference type="EMBL" id="JACHND010000001">
    <property type="protein sequence ID" value="MBB4698984.1"/>
    <property type="molecule type" value="Genomic_DNA"/>
</dbReference>
<gene>
    <name evidence="2" type="ORF">BJ982_000528</name>
</gene>
<feature type="region of interest" description="Disordered" evidence="1">
    <location>
        <begin position="1"/>
        <end position="125"/>
    </location>
</feature>
<comment type="caution">
    <text evidence="2">The sequence shown here is derived from an EMBL/GenBank/DDBJ whole genome shotgun (WGS) entry which is preliminary data.</text>
</comment>
<reference evidence="2 3" key="1">
    <citation type="submission" date="2020-08" db="EMBL/GenBank/DDBJ databases">
        <title>Sequencing the genomes of 1000 actinobacteria strains.</title>
        <authorList>
            <person name="Klenk H.-P."/>
        </authorList>
    </citation>
    <scope>NUCLEOTIDE SEQUENCE [LARGE SCALE GENOMIC DNA]</scope>
    <source>
        <strain evidence="2 3">DSM 45784</strain>
    </source>
</reference>